<organism evidence="5 6">
    <name type="scientific">Xenopus laevis</name>
    <name type="common">African clawed frog</name>
    <dbReference type="NCBI Taxonomy" id="8355"/>
    <lineage>
        <taxon>Eukaryota</taxon>
        <taxon>Metazoa</taxon>
        <taxon>Chordata</taxon>
        <taxon>Craniata</taxon>
        <taxon>Vertebrata</taxon>
        <taxon>Euteleostomi</taxon>
        <taxon>Amphibia</taxon>
        <taxon>Batrachia</taxon>
        <taxon>Anura</taxon>
        <taxon>Pipoidea</taxon>
        <taxon>Pipidae</taxon>
        <taxon>Xenopodinae</taxon>
        <taxon>Xenopus</taxon>
        <taxon>Xenopus</taxon>
    </lineage>
</organism>
<dbReference type="InterPro" id="IPR039717">
    <property type="entry name" value="Hgh1"/>
</dbReference>
<dbReference type="GeneID" id="734778"/>
<evidence type="ECO:0000259" key="4">
    <source>
        <dbReference type="Pfam" id="PF04064"/>
    </source>
</evidence>
<gene>
    <name evidence="6" type="primary">hgh1.L</name>
    <name evidence="6" type="synonym">brp16</name>
    <name evidence="6" type="synonym">c8orf30b</name>
    <name evidence="6" type="synonym">fam203a</name>
    <name evidence="6" type="synonym">fam203b</name>
    <name evidence="6" type="synonym">hgh1</name>
</gene>
<reference evidence="6" key="1">
    <citation type="submission" date="2025-08" db="UniProtKB">
        <authorList>
            <consortium name="RefSeq"/>
        </authorList>
    </citation>
    <scope>IDENTIFICATION</scope>
    <source>
        <strain evidence="6">J_2021</strain>
        <tissue evidence="6">Erythrocytes</tissue>
    </source>
</reference>
<dbReference type="PANTHER" id="PTHR13387">
    <property type="entry name" value="PROTEIN HGH1 HOMOLOG"/>
    <property type="match status" value="1"/>
</dbReference>
<name>A0A8J1KXP8_XENLA</name>
<dbReference type="Pfam" id="PF04064">
    <property type="entry name" value="DUF384"/>
    <property type="match status" value="1"/>
</dbReference>
<dbReference type="Proteomes" id="UP000186698">
    <property type="component" value="Chromosome 6L"/>
</dbReference>
<dbReference type="InterPro" id="IPR007206">
    <property type="entry name" value="Protein_HGH1_C"/>
</dbReference>
<dbReference type="InterPro" id="IPR016024">
    <property type="entry name" value="ARM-type_fold"/>
</dbReference>
<dbReference type="Pfam" id="PF04063">
    <property type="entry name" value="DUF383"/>
    <property type="match status" value="1"/>
</dbReference>
<evidence type="ECO:0000313" key="6">
    <source>
        <dbReference type="RefSeq" id="XP_041421508.1"/>
    </source>
</evidence>
<dbReference type="InterPro" id="IPR007205">
    <property type="entry name" value="Protein_HGH1_N"/>
</dbReference>
<dbReference type="CTD" id="734778"/>
<sequence>MDPALCSELLSFLKPETRADVRAQALEYILGVSGTPEGRQSLCAEPRLLQVVLDLTTEQSAHVAQDAHHVLVNLTSDPTTHKSLLGHVPTLLPSLLTLLQDPTCPFSDSTCTALCNLSREEESCQSFLQTLKQEGLCQLLHMLCTPKYNGHASLDYLGPLVCNLTQLPEGRDFILDRDRCVIQRLLPYVTAGSTVRKGGIVGTLRNCCFNHRDHEWLLSDQVDLLPFLLLPLAGGEEYTDEEMESLPPDLQYLPEDKERESDPDIRKMLIETVQLLCATAGGRRIVRQKGTYLIMRELHSWERESYVSRACEKLIQVWPRPFNLGFINRF</sequence>
<keyword evidence="5" id="KW-1185">Reference proteome</keyword>
<evidence type="ECO:0000256" key="1">
    <source>
        <dbReference type="ARBA" id="ARBA00006712"/>
    </source>
</evidence>
<dbReference type="AlphaFoldDB" id="A0A8J1KXP8"/>
<evidence type="ECO:0000259" key="3">
    <source>
        <dbReference type="Pfam" id="PF04063"/>
    </source>
</evidence>
<evidence type="ECO:0000256" key="2">
    <source>
        <dbReference type="ARBA" id="ARBA00014076"/>
    </source>
</evidence>
<comment type="similarity">
    <text evidence="1">Belongs to the HGH1 family.</text>
</comment>
<dbReference type="PANTHER" id="PTHR13387:SF9">
    <property type="entry name" value="PROTEIN HGH1 HOMOLOG"/>
    <property type="match status" value="1"/>
</dbReference>
<dbReference type="Gene3D" id="1.25.10.10">
    <property type="entry name" value="Leucine-rich Repeat Variant"/>
    <property type="match status" value="1"/>
</dbReference>
<evidence type="ECO:0000313" key="5">
    <source>
        <dbReference type="Proteomes" id="UP000186698"/>
    </source>
</evidence>
<dbReference type="InterPro" id="IPR011989">
    <property type="entry name" value="ARM-like"/>
</dbReference>
<protein>
    <recommendedName>
        <fullName evidence="2">Protein HGH1 homolog</fullName>
    </recommendedName>
</protein>
<dbReference type="SUPFAM" id="SSF48371">
    <property type="entry name" value="ARM repeat"/>
    <property type="match status" value="1"/>
</dbReference>
<proteinExistence type="inferred from homology"/>
<feature type="domain" description="Protein HGH1 C-terminal" evidence="4">
    <location>
        <begin position="273"/>
        <end position="317"/>
    </location>
</feature>
<accession>A0A8J1KXP8</accession>
<feature type="domain" description="Protein HGH1 N-terminal" evidence="3">
    <location>
        <begin position="100"/>
        <end position="267"/>
    </location>
</feature>
<dbReference type="RefSeq" id="XP_041421508.1">
    <property type="nucleotide sequence ID" value="XM_041565574.1"/>
</dbReference>